<reference evidence="7 8" key="1">
    <citation type="submission" date="2016-10" db="EMBL/GenBank/DDBJ databases">
        <authorList>
            <person name="de Groot N.N."/>
        </authorList>
    </citation>
    <scope>NUCLEOTIDE SEQUENCE [LARGE SCALE GENOMIC DNA]</scope>
    <source>
        <strain evidence="7 8">Vu-144</strain>
    </source>
</reference>
<keyword evidence="3 5" id="KW-1133">Transmembrane helix</keyword>
<evidence type="ECO:0000256" key="3">
    <source>
        <dbReference type="ARBA" id="ARBA00022989"/>
    </source>
</evidence>
<comment type="subcellular location">
    <subcellularLocation>
        <location evidence="1">Membrane</location>
        <topology evidence="1">Multi-pass membrane protein</topology>
    </subcellularLocation>
</comment>
<keyword evidence="2 5" id="KW-0812">Transmembrane</keyword>
<evidence type="ECO:0000256" key="4">
    <source>
        <dbReference type="ARBA" id="ARBA00023136"/>
    </source>
</evidence>
<evidence type="ECO:0000313" key="8">
    <source>
        <dbReference type="Proteomes" id="UP000199041"/>
    </source>
</evidence>
<evidence type="ECO:0000259" key="6">
    <source>
        <dbReference type="Pfam" id="PF07291"/>
    </source>
</evidence>
<name>A0A1H4A2W5_9BACT</name>
<evidence type="ECO:0000313" key="7">
    <source>
        <dbReference type="EMBL" id="SEA30210.1"/>
    </source>
</evidence>
<dbReference type="InterPro" id="IPR009908">
    <property type="entry name" value="Methylamine_util_MauE"/>
</dbReference>
<keyword evidence="8" id="KW-1185">Reference proteome</keyword>
<protein>
    <submittedName>
        <fullName evidence="7">Methylamine utilisation protein MauE</fullName>
    </submittedName>
</protein>
<feature type="transmembrane region" description="Helical" evidence="5">
    <location>
        <begin position="73"/>
        <end position="96"/>
    </location>
</feature>
<accession>A0A1H4A2W5</accession>
<proteinExistence type="predicted"/>
<organism evidence="7 8">
    <name type="scientific">Arachidicoccus rhizosphaerae</name>
    <dbReference type="NCBI Taxonomy" id="551991"/>
    <lineage>
        <taxon>Bacteria</taxon>
        <taxon>Pseudomonadati</taxon>
        <taxon>Bacteroidota</taxon>
        <taxon>Chitinophagia</taxon>
        <taxon>Chitinophagales</taxon>
        <taxon>Chitinophagaceae</taxon>
        <taxon>Arachidicoccus</taxon>
    </lineage>
</organism>
<evidence type="ECO:0000256" key="2">
    <source>
        <dbReference type="ARBA" id="ARBA00022692"/>
    </source>
</evidence>
<sequence length="148" mass="16661">MKREIIITIICVLLIALWSYAAISKVIEFATFGSQLKRQPLPIWSLKWLQWGLPPLEITIAILINIQKTRKAGLILSSILMTIFTLYVLFALTGAFGEIPCSCAGLISKLGWTGHLVFNTLFTLLSYLGIVLLKYQKQKNYSKQTISI</sequence>
<dbReference type="AlphaFoldDB" id="A0A1H4A2W5"/>
<feature type="transmembrane region" description="Helical" evidence="5">
    <location>
        <begin position="116"/>
        <end position="135"/>
    </location>
</feature>
<dbReference type="OrthoDB" id="680026at2"/>
<keyword evidence="4 5" id="KW-0472">Membrane</keyword>
<gene>
    <name evidence="7" type="ORF">SAMN05192529_11319</name>
</gene>
<dbReference type="RefSeq" id="WP_091398510.1">
    <property type="nucleotide sequence ID" value="NZ_FNQY01000013.1"/>
</dbReference>
<dbReference type="EMBL" id="FNQY01000013">
    <property type="protein sequence ID" value="SEA30210.1"/>
    <property type="molecule type" value="Genomic_DNA"/>
</dbReference>
<dbReference type="Pfam" id="PF07291">
    <property type="entry name" value="MauE"/>
    <property type="match status" value="1"/>
</dbReference>
<dbReference type="Proteomes" id="UP000199041">
    <property type="component" value="Unassembled WGS sequence"/>
</dbReference>
<dbReference type="GO" id="GO:0030416">
    <property type="term" value="P:methylamine metabolic process"/>
    <property type="evidence" value="ECO:0007669"/>
    <property type="project" value="InterPro"/>
</dbReference>
<evidence type="ECO:0000256" key="5">
    <source>
        <dbReference type="SAM" id="Phobius"/>
    </source>
</evidence>
<dbReference type="GO" id="GO:0016020">
    <property type="term" value="C:membrane"/>
    <property type="evidence" value="ECO:0007669"/>
    <property type="project" value="UniProtKB-SubCell"/>
</dbReference>
<evidence type="ECO:0000256" key="1">
    <source>
        <dbReference type="ARBA" id="ARBA00004141"/>
    </source>
</evidence>
<dbReference type="STRING" id="551991.SAMN05192529_11319"/>
<feature type="domain" description="Methylamine utilisation protein MauE" evidence="6">
    <location>
        <begin position="4"/>
        <end position="131"/>
    </location>
</feature>